<keyword evidence="4" id="KW-1185">Reference proteome</keyword>
<sequence length="150" mass="16633">MRVFNGVDELKAAKGEELEPTDWLTIDQDRVDQFADATDDHQWIHVDQEKAKAGPFGQTIAHGFLTLSLLPELIAHTYKVEGVQMGINYGLNKVRFINPLPVGSRVRGRTQITDVTDVTGGVQITTTVTVEIEGAEKPALVAEWLTRQHV</sequence>
<gene>
    <name evidence="3" type="ORF">EV378_3897</name>
</gene>
<dbReference type="InterPro" id="IPR029069">
    <property type="entry name" value="HotDog_dom_sf"/>
</dbReference>
<evidence type="ECO:0000259" key="2">
    <source>
        <dbReference type="Pfam" id="PF01575"/>
    </source>
</evidence>
<dbReference type="SUPFAM" id="SSF54637">
    <property type="entry name" value="Thioesterase/thiol ester dehydrase-isomerase"/>
    <property type="match status" value="1"/>
</dbReference>
<feature type="domain" description="MaoC-like" evidence="2">
    <location>
        <begin position="13"/>
        <end position="130"/>
    </location>
</feature>
<comment type="similarity">
    <text evidence="1">Belongs to the enoyl-CoA hydratase/isomerase family.</text>
</comment>
<dbReference type="Proteomes" id="UP000295560">
    <property type="component" value="Unassembled WGS sequence"/>
</dbReference>
<organism evidence="3 4">
    <name type="scientific">Pseudonocardia endophytica</name>
    <dbReference type="NCBI Taxonomy" id="401976"/>
    <lineage>
        <taxon>Bacteria</taxon>
        <taxon>Bacillati</taxon>
        <taxon>Actinomycetota</taxon>
        <taxon>Actinomycetes</taxon>
        <taxon>Pseudonocardiales</taxon>
        <taxon>Pseudonocardiaceae</taxon>
        <taxon>Pseudonocardia</taxon>
    </lineage>
</organism>
<dbReference type="CDD" id="cd03450">
    <property type="entry name" value="NodN"/>
    <property type="match status" value="1"/>
</dbReference>
<accession>A0A4R1HGR3</accession>
<comment type="caution">
    <text evidence="3">The sequence shown here is derived from an EMBL/GenBank/DDBJ whole genome shotgun (WGS) entry which is preliminary data.</text>
</comment>
<dbReference type="PANTHER" id="PTHR42993:SF1">
    <property type="entry name" value="MAOC-LIKE DEHYDRATASE DOMAIN-CONTAINING PROTEIN"/>
    <property type="match status" value="1"/>
</dbReference>
<name>A0A4R1HGR3_PSEEN</name>
<evidence type="ECO:0000313" key="4">
    <source>
        <dbReference type="Proteomes" id="UP000295560"/>
    </source>
</evidence>
<dbReference type="Pfam" id="PF01575">
    <property type="entry name" value="MaoC_dehydratas"/>
    <property type="match status" value="1"/>
</dbReference>
<dbReference type="InterPro" id="IPR039375">
    <property type="entry name" value="NodN-like"/>
</dbReference>
<dbReference type="EMBL" id="SMFZ01000002">
    <property type="protein sequence ID" value="TCK19953.1"/>
    <property type="molecule type" value="Genomic_DNA"/>
</dbReference>
<reference evidence="3 4" key="1">
    <citation type="submission" date="2019-03" db="EMBL/GenBank/DDBJ databases">
        <title>Sequencing the genomes of 1000 actinobacteria strains.</title>
        <authorList>
            <person name="Klenk H.-P."/>
        </authorList>
    </citation>
    <scope>NUCLEOTIDE SEQUENCE [LARGE SCALE GENOMIC DNA]</scope>
    <source>
        <strain evidence="3 4">DSM 44969</strain>
    </source>
</reference>
<dbReference type="PANTHER" id="PTHR42993">
    <property type="entry name" value="MAOC-LIKE DEHYDRATASE DOMAIN-CONTAINING PROTEIN"/>
    <property type="match status" value="1"/>
</dbReference>
<evidence type="ECO:0000313" key="3">
    <source>
        <dbReference type="EMBL" id="TCK19953.1"/>
    </source>
</evidence>
<protein>
    <submittedName>
        <fullName evidence="3">Acyl dehydratase</fullName>
    </submittedName>
</protein>
<dbReference type="AlphaFoldDB" id="A0A4R1HGR3"/>
<proteinExistence type="inferred from homology"/>
<dbReference type="Gene3D" id="3.10.129.10">
    <property type="entry name" value="Hotdog Thioesterase"/>
    <property type="match status" value="1"/>
</dbReference>
<dbReference type="InterPro" id="IPR002539">
    <property type="entry name" value="MaoC-like_dom"/>
</dbReference>
<dbReference type="OrthoDB" id="9801735at2"/>
<evidence type="ECO:0000256" key="1">
    <source>
        <dbReference type="ARBA" id="ARBA00005254"/>
    </source>
</evidence>
<dbReference type="RefSeq" id="WP_132428347.1">
    <property type="nucleotide sequence ID" value="NZ_SMFZ01000002.1"/>
</dbReference>